<protein>
    <submittedName>
        <fullName evidence="2">Uncharacterized protein</fullName>
    </submittedName>
</protein>
<accession>A0A8E2JG00</accession>
<evidence type="ECO:0000313" key="2">
    <source>
        <dbReference type="EMBL" id="OCK80569.1"/>
    </source>
</evidence>
<organism evidence="2 3">
    <name type="scientific">Lepidopterella palustris CBS 459.81</name>
    <dbReference type="NCBI Taxonomy" id="1314670"/>
    <lineage>
        <taxon>Eukaryota</taxon>
        <taxon>Fungi</taxon>
        <taxon>Dikarya</taxon>
        <taxon>Ascomycota</taxon>
        <taxon>Pezizomycotina</taxon>
        <taxon>Dothideomycetes</taxon>
        <taxon>Pleosporomycetidae</taxon>
        <taxon>Mytilinidiales</taxon>
        <taxon>Argynnaceae</taxon>
        <taxon>Lepidopterella</taxon>
    </lineage>
</organism>
<keyword evidence="3" id="KW-1185">Reference proteome</keyword>
<gene>
    <name evidence="2" type="ORF">K432DRAFT_382077</name>
</gene>
<feature type="region of interest" description="Disordered" evidence="1">
    <location>
        <begin position="1"/>
        <end position="82"/>
    </location>
</feature>
<dbReference type="AlphaFoldDB" id="A0A8E2JG00"/>
<reference evidence="2 3" key="1">
    <citation type="journal article" date="2016" name="Nat. Commun.">
        <title>Ectomycorrhizal ecology is imprinted in the genome of the dominant symbiotic fungus Cenococcum geophilum.</title>
        <authorList>
            <consortium name="DOE Joint Genome Institute"/>
            <person name="Peter M."/>
            <person name="Kohler A."/>
            <person name="Ohm R.A."/>
            <person name="Kuo A."/>
            <person name="Krutzmann J."/>
            <person name="Morin E."/>
            <person name="Arend M."/>
            <person name="Barry K.W."/>
            <person name="Binder M."/>
            <person name="Choi C."/>
            <person name="Clum A."/>
            <person name="Copeland A."/>
            <person name="Grisel N."/>
            <person name="Haridas S."/>
            <person name="Kipfer T."/>
            <person name="LaButti K."/>
            <person name="Lindquist E."/>
            <person name="Lipzen A."/>
            <person name="Maire R."/>
            <person name="Meier B."/>
            <person name="Mihaltcheva S."/>
            <person name="Molinier V."/>
            <person name="Murat C."/>
            <person name="Poggeler S."/>
            <person name="Quandt C.A."/>
            <person name="Sperisen C."/>
            <person name="Tritt A."/>
            <person name="Tisserant E."/>
            <person name="Crous P.W."/>
            <person name="Henrissat B."/>
            <person name="Nehls U."/>
            <person name="Egli S."/>
            <person name="Spatafora J.W."/>
            <person name="Grigoriev I.V."/>
            <person name="Martin F.M."/>
        </authorList>
    </citation>
    <scope>NUCLEOTIDE SEQUENCE [LARGE SCALE GENOMIC DNA]</scope>
    <source>
        <strain evidence="2 3">CBS 459.81</strain>
    </source>
</reference>
<dbReference type="Proteomes" id="UP000250266">
    <property type="component" value="Unassembled WGS sequence"/>
</dbReference>
<name>A0A8E2JG00_9PEZI</name>
<dbReference type="EMBL" id="KV744954">
    <property type="protein sequence ID" value="OCK80569.1"/>
    <property type="molecule type" value="Genomic_DNA"/>
</dbReference>
<sequence>MLGGKRKSRRRKAPAGTRKAPAGSRKAPAGNQKAPAGNRKAPTGNQKAPGGNRIWRASKSAEYCPTRMVEPGVRAKGPQKKS</sequence>
<feature type="compositionally biased region" description="Basic residues" evidence="1">
    <location>
        <begin position="1"/>
        <end position="13"/>
    </location>
</feature>
<proteinExistence type="predicted"/>
<evidence type="ECO:0000313" key="3">
    <source>
        <dbReference type="Proteomes" id="UP000250266"/>
    </source>
</evidence>
<evidence type="ECO:0000256" key="1">
    <source>
        <dbReference type="SAM" id="MobiDB-lite"/>
    </source>
</evidence>